<dbReference type="Pfam" id="PF05099">
    <property type="entry name" value="TerB"/>
    <property type="match status" value="1"/>
</dbReference>
<reference evidence="2 3" key="2">
    <citation type="submission" date="2019-09" db="EMBL/GenBank/DDBJ databases">
        <title>Mesorhizobium sp. MaA-C15 isolated from Microcystis aeruginosa.</title>
        <authorList>
            <person name="Jeong S.E."/>
            <person name="Jin H.M."/>
            <person name="Jeon C.O."/>
        </authorList>
    </citation>
    <scope>NUCLEOTIDE SEQUENCE [LARGE SCALE GENOMIC DNA]</scope>
    <source>
        <strain evidence="2 3">MaA-C15</strain>
    </source>
</reference>
<sequence>MALEVFSRIRELFEGDPAVRKVADDPALSAEILLLFRMVLADGAVEQAELDTLKRICAEAFGIGEDSFGEVMRYLHDYGYETTTSQALAIFRGYPRERRVQLARHLAEIAKADSGLHQHEVRLLARTLEVLKLDPHEVLTGNA</sequence>
<name>A0A5D4GW94_9HYPH</name>
<accession>A0A5D4GW94</accession>
<dbReference type="CDD" id="cd07177">
    <property type="entry name" value="terB_like"/>
    <property type="match status" value="1"/>
</dbReference>
<dbReference type="Gene3D" id="1.10.3680.10">
    <property type="entry name" value="TerB-like"/>
    <property type="match status" value="1"/>
</dbReference>
<evidence type="ECO:0000259" key="1">
    <source>
        <dbReference type="Pfam" id="PF05099"/>
    </source>
</evidence>
<evidence type="ECO:0000313" key="2">
    <source>
        <dbReference type="EMBL" id="TYR32444.1"/>
    </source>
</evidence>
<protein>
    <recommendedName>
        <fullName evidence="1">Co-chaperone DjlA N-terminal domain-containing protein</fullName>
    </recommendedName>
</protein>
<dbReference type="SUPFAM" id="SSF158682">
    <property type="entry name" value="TerB-like"/>
    <property type="match status" value="1"/>
</dbReference>
<dbReference type="Proteomes" id="UP000323258">
    <property type="component" value="Unassembled WGS sequence"/>
</dbReference>
<proteinExistence type="predicted"/>
<feature type="domain" description="Co-chaperone DjlA N-terminal" evidence="1">
    <location>
        <begin position="32"/>
        <end position="138"/>
    </location>
</feature>
<reference evidence="2 3" key="1">
    <citation type="submission" date="2019-08" db="EMBL/GenBank/DDBJ databases">
        <authorList>
            <person name="Seo Y.L."/>
        </authorList>
    </citation>
    <scope>NUCLEOTIDE SEQUENCE [LARGE SCALE GENOMIC DNA]</scope>
    <source>
        <strain evidence="2 3">MaA-C15</strain>
    </source>
</reference>
<gene>
    <name evidence="2" type="ORF">FY036_11610</name>
</gene>
<dbReference type="InterPro" id="IPR007791">
    <property type="entry name" value="DjlA_N"/>
</dbReference>
<dbReference type="InterPro" id="IPR029024">
    <property type="entry name" value="TerB-like"/>
</dbReference>
<dbReference type="RefSeq" id="WP_148914891.1">
    <property type="nucleotide sequence ID" value="NZ_VSZS01000062.1"/>
</dbReference>
<evidence type="ECO:0000313" key="3">
    <source>
        <dbReference type="Proteomes" id="UP000323258"/>
    </source>
</evidence>
<dbReference type="OrthoDB" id="8114393at2"/>
<keyword evidence="3" id="KW-1185">Reference proteome</keyword>
<dbReference type="AlphaFoldDB" id="A0A5D4GW94"/>
<organism evidence="2 3">
    <name type="scientific">Neoaquamicrobium microcysteis</name>
    <dbReference type="NCBI Taxonomy" id="2682781"/>
    <lineage>
        <taxon>Bacteria</taxon>
        <taxon>Pseudomonadati</taxon>
        <taxon>Pseudomonadota</taxon>
        <taxon>Alphaproteobacteria</taxon>
        <taxon>Hyphomicrobiales</taxon>
        <taxon>Phyllobacteriaceae</taxon>
        <taxon>Neoaquamicrobium</taxon>
    </lineage>
</organism>
<comment type="caution">
    <text evidence="2">The sequence shown here is derived from an EMBL/GenBank/DDBJ whole genome shotgun (WGS) entry which is preliminary data.</text>
</comment>
<dbReference type="EMBL" id="VSZS01000062">
    <property type="protein sequence ID" value="TYR32444.1"/>
    <property type="molecule type" value="Genomic_DNA"/>
</dbReference>